<evidence type="ECO:0000313" key="1">
    <source>
        <dbReference type="EMBL" id="MBD1429453.1"/>
    </source>
</evidence>
<name>A0ABR7YDQ8_9SPHI</name>
<dbReference type="Proteomes" id="UP000651271">
    <property type="component" value="Unassembled WGS sequence"/>
</dbReference>
<sequence>MFEFDRFRSEVLNDYIAKKDNSSMSTRLSNPSPANLRDYAISCVKDGLTANDMPIFQEFFNPEKSYENIEKAIRKTDLGKMKSVQNFLIGNTKEPSEIIVKLSAVLIDFQPRPYHKWRAENLENEETDISETTDEKHFTKEKIEEKPNIKEENENIEKPRNLNWLSKLSGINKKSLISIMSVALIPISFITYNQLKTKHCAYWDGEQYISIDCGESLSSHVIIRVNDGAILNLKKITRPDTLTKKDKNKVWYSKINNEVEFFTYPGAHPIHKDKRLKPATEYIIQKYGRTDSLNASKYK</sequence>
<evidence type="ECO:0000313" key="2">
    <source>
        <dbReference type="Proteomes" id="UP000651271"/>
    </source>
</evidence>
<keyword evidence="2" id="KW-1185">Reference proteome</keyword>
<comment type="caution">
    <text evidence="1">The sequence shown here is derived from an EMBL/GenBank/DDBJ whole genome shotgun (WGS) entry which is preliminary data.</text>
</comment>
<organism evidence="1 2">
    <name type="scientific">Sphingobacterium litopenaei</name>
    <dbReference type="NCBI Taxonomy" id="2763500"/>
    <lineage>
        <taxon>Bacteria</taxon>
        <taxon>Pseudomonadati</taxon>
        <taxon>Bacteroidota</taxon>
        <taxon>Sphingobacteriia</taxon>
        <taxon>Sphingobacteriales</taxon>
        <taxon>Sphingobacteriaceae</taxon>
        <taxon>Sphingobacterium</taxon>
    </lineage>
</organism>
<reference evidence="1 2" key="1">
    <citation type="submission" date="2020-08" db="EMBL/GenBank/DDBJ databases">
        <title>Sphingobacterium sp. DN04309 isolated from aquaculture water.</title>
        <authorList>
            <person name="Zhang M."/>
        </authorList>
    </citation>
    <scope>NUCLEOTIDE SEQUENCE [LARGE SCALE GENOMIC DNA]</scope>
    <source>
        <strain evidence="1 2">DN04309</strain>
    </source>
</reference>
<dbReference type="RefSeq" id="WP_165291135.1">
    <property type="nucleotide sequence ID" value="NZ_JACOIJ010000011.1"/>
</dbReference>
<gene>
    <name evidence="1" type="ORF">H8B04_07715</name>
</gene>
<accession>A0ABR7YDQ8</accession>
<dbReference type="EMBL" id="JACOIJ010000011">
    <property type="protein sequence ID" value="MBD1429453.1"/>
    <property type="molecule type" value="Genomic_DNA"/>
</dbReference>
<proteinExistence type="predicted"/>
<protein>
    <submittedName>
        <fullName evidence="1">Uncharacterized protein</fullName>
    </submittedName>
</protein>